<reference evidence="1" key="1">
    <citation type="journal article" date="2020" name="Stud. Mycol.">
        <title>101 Dothideomycetes genomes: a test case for predicting lifestyles and emergence of pathogens.</title>
        <authorList>
            <person name="Haridas S."/>
            <person name="Albert R."/>
            <person name="Binder M."/>
            <person name="Bloem J."/>
            <person name="Labutti K."/>
            <person name="Salamov A."/>
            <person name="Andreopoulos B."/>
            <person name="Baker S."/>
            <person name="Barry K."/>
            <person name="Bills G."/>
            <person name="Bluhm B."/>
            <person name="Cannon C."/>
            <person name="Castanera R."/>
            <person name="Culley D."/>
            <person name="Daum C."/>
            <person name="Ezra D."/>
            <person name="Gonzalez J."/>
            <person name="Henrissat B."/>
            <person name="Kuo A."/>
            <person name="Liang C."/>
            <person name="Lipzen A."/>
            <person name="Lutzoni F."/>
            <person name="Magnuson J."/>
            <person name="Mondo S."/>
            <person name="Nolan M."/>
            <person name="Ohm R."/>
            <person name="Pangilinan J."/>
            <person name="Park H.-J."/>
            <person name="Ramirez L."/>
            <person name="Alfaro M."/>
            <person name="Sun H."/>
            <person name="Tritt A."/>
            <person name="Yoshinaga Y."/>
            <person name="Zwiers L.-H."/>
            <person name="Turgeon B."/>
            <person name="Goodwin S."/>
            <person name="Spatafora J."/>
            <person name="Crous P."/>
            <person name="Grigoriev I."/>
        </authorList>
    </citation>
    <scope>NUCLEOTIDE SEQUENCE</scope>
    <source>
        <strain evidence="1">CBS 123094</strain>
    </source>
</reference>
<evidence type="ECO:0000313" key="2">
    <source>
        <dbReference type="Proteomes" id="UP000799779"/>
    </source>
</evidence>
<organism evidence="1 2">
    <name type="scientific">Amniculicola lignicola CBS 123094</name>
    <dbReference type="NCBI Taxonomy" id="1392246"/>
    <lineage>
        <taxon>Eukaryota</taxon>
        <taxon>Fungi</taxon>
        <taxon>Dikarya</taxon>
        <taxon>Ascomycota</taxon>
        <taxon>Pezizomycotina</taxon>
        <taxon>Dothideomycetes</taxon>
        <taxon>Pleosporomycetidae</taxon>
        <taxon>Pleosporales</taxon>
        <taxon>Amniculicolaceae</taxon>
        <taxon>Amniculicola</taxon>
    </lineage>
</organism>
<dbReference type="EMBL" id="ML977681">
    <property type="protein sequence ID" value="KAF1993868.1"/>
    <property type="molecule type" value="Genomic_DNA"/>
</dbReference>
<accession>A0A6A5VYU3</accession>
<sequence length="153" mass="17790">MTFRFLDLPAELRIEVHKHCTPLPKQLHHFKDLFTVSKRVGEEYRAEALILLNEFLEKVKADYHRQKGVDAEISLSIKLSGTIQVTVKLPRSLYMARLLIPGSRIWTDSHTKFDNSLVPLLSLYMDELSEDRPNIPLFTTETPPRKLENDFTK</sequence>
<dbReference type="Proteomes" id="UP000799779">
    <property type="component" value="Unassembled WGS sequence"/>
</dbReference>
<protein>
    <submittedName>
        <fullName evidence="1">Uncharacterized protein</fullName>
    </submittedName>
</protein>
<gene>
    <name evidence="1" type="ORF">P154DRAFT_625106</name>
</gene>
<keyword evidence="2" id="KW-1185">Reference proteome</keyword>
<dbReference type="OrthoDB" id="3777618at2759"/>
<proteinExistence type="predicted"/>
<name>A0A6A5VYU3_9PLEO</name>
<dbReference type="AlphaFoldDB" id="A0A6A5VYU3"/>
<evidence type="ECO:0000313" key="1">
    <source>
        <dbReference type="EMBL" id="KAF1993868.1"/>
    </source>
</evidence>